<keyword evidence="1" id="KW-1133">Transmembrane helix</keyword>
<dbReference type="InterPro" id="IPR007820">
    <property type="entry name" value="AbrB_fam"/>
</dbReference>
<evidence type="ECO:0000313" key="3">
    <source>
        <dbReference type="Proteomes" id="UP001241605"/>
    </source>
</evidence>
<dbReference type="RefSeq" id="WP_282299394.1">
    <property type="nucleotide sequence ID" value="NZ_CP124616.1"/>
</dbReference>
<feature type="transmembrane region" description="Helical" evidence="1">
    <location>
        <begin position="34"/>
        <end position="52"/>
    </location>
</feature>
<dbReference type="PANTHER" id="PTHR38457:SF1">
    <property type="entry name" value="REGULATOR ABRB-RELATED"/>
    <property type="match status" value="1"/>
</dbReference>
<keyword evidence="3" id="KW-1185">Reference proteome</keyword>
<dbReference type="Proteomes" id="UP001241605">
    <property type="component" value="Chromosome"/>
</dbReference>
<feature type="transmembrane region" description="Helical" evidence="1">
    <location>
        <begin position="275"/>
        <end position="296"/>
    </location>
</feature>
<sequence length="359" mass="37274">MHVTDGAPRLVLITAGLLVLGAFGGWLATHGGLPMPWMLGSLLASGVMVTGLRPAALDDYRFPMRFRTFFVGLIGVMIGSQVSSDFLAMAAQLPLTMAMLALFVVLAHGGNMLIFRRVGGYDRPTAFYSGTPGGLMESILLGEAAGADARILTAQQFLRIIFVITLLPLGLSLWLGHPVGSAAGLAPGGASAPVTPGALVAIVLTALAGLGLARVIHLPAGQLTGPLLLAAALSVAGHLDLHLPFWMISGAQVVIGVSLGLRFQGMDGRLLRKSAWLCAISVVFMLLLGGIMAAILHRVTGLAFLHLLISFAPGGVTEMSVIALSLAANPALVSLHHVARILMTVVELSLASKWLGLRG</sequence>
<feature type="transmembrane region" description="Helical" evidence="1">
    <location>
        <begin position="245"/>
        <end position="263"/>
    </location>
</feature>
<dbReference type="NCBIfam" id="TIGR03082">
    <property type="entry name" value="Gneg_AbrB_dup"/>
    <property type="match status" value="1"/>
</dbReference>
<dbReference type="PANTHER" id="PTHR38457">
    <property type="entry name" value="REGULATOR ABRB-RELATED"/>
    <property type="match status" value="1"/>
</dbReference>
<keyword evidence="1" id="KW-0812">Transmembrane</keyword>
<dbReference type="Pfam" id="PF05145">
    <property type="entry name" value="AbrB"/>
    <property type="match status" value="1"/>
</dbReference>
<dbReference type="InterPro" id="IPR017516">
    <property type="entry name" value="AbrB_dup"/>
</dbReference>
<organism evidence="2 3">
    <name type="scientific">Tropicibacter oceani</name>
    <dbReference type="NCBI Taxonomy" id="3058420"/>
    <lineage>
        <taxon>Bacteria</taxon>
        <taxon>Pseudomonadati</taxon>
        <taxon>Pseudomonadota</taxon>
        <taxon>Alphaproteobacteria</taxon>
        <taxon>Rhodobacterales</taxon>
        <taxon>Roseobacteraceae</taxon>
        <taxon>Tropicibacter</taxon>
    </lineage>
</organism>
<feature type="transmembrane region" description="Helical" evidence="1">
    <location>
        <begin position="64"/>
        <end position="80"/>
    </location>
</feature>
<feature type="transmembrane region" description="Helical" evidence="1">
    <location>
        <begin position="86"/>
        <end position="107"/>
    </location>
</feature>
<dbReference type="PIRSF" id="PIRSF038991">
    <property type="entry name" value="Protein_AbrB"/>
    <property type="match status" value="1"/>
</dbReference>
<feature type="transmembrane region" description="Helical" evidence="1">
    <location>
        <begin position="223"/>
        <end position="239"/>
    </location>
</feature>
<evidence type="ECO:0000313" key="2">
    <source>
        <dbReference type="EMBL" id="WGW02762.1"/>
    </source>
</evidence>
<protein>
    <submittedName>
        <fullName evidence="2">AbrB family transcriptional regulator</fullName>
    </submittedName>
</protein>
<name>A0ABY8QEZ9_9RHOB</name>
<evidence type="ECO:0000256" key="1">
    <source>
        <dbReference type="SAM" id="Phobius"/>
    </source>
</evidence>
<accession>A0ABY8QEZ9</accession>
<feature type="transmembrane region" description="Helical" evidence="1">
    <location>
        <begin position="157"/>
        <end position="177"/>
    </location>
</feature>
<proteinExistence type="predicted"/>
<reference evidence="2 3" key="1">
    <citation type="submission" date="2023-05" db="EMBL/GenBank/DDBJ databases">
        <title>YMD87, complete Genome.</title>
        <authorList>
            <person name="Zhang J."/>
            <person name="Xu X."/>
        </authorList>
    </citation>
    <scope>NUCLEOTIDE SEQUENCE [LARGE SCALE GENOMIC DNA]</scope>
    <source>
        <strain evidence="2 3">YMD87</strain>
    </source>
</reference>
<feature type="transmembrane region" description="Helical" evidence="1">
    <location>
        <begin position="197"/>
        <end position="216"/>
    </location>
</feature>
<feature type="transmembrane region" description="Helical" evidence="1">
    <location>
        <begin position="302"/>
        <end position="326"/>
    </location>
</feature>
<gene>
    <name evidence="2" type="ORF">QF118_12535</name>
</gene>
<keyword evidence="1" id="KW-0472">Membrane</keyword>
<dbReference type="EMBL" id="CP124616">
    <property type="protein sequence ID" value="WGW02762.1"/>
    <property type="molecule type" value="Genomic_DNA"/>
</dbReference>